<dbReference type="InterPro" id="IPR000010">
    <property type="entry name" value="Cystatin_dom"/>
</dbReference>
<keyword evidence="5" id="KW-0732">Signal</keyword>
<reference evidence="7" key="1">
    <citation type="submission" date="2023-07" db="EMBL/GenBank/DDBJ databases">
        <title>A chromosome-level genome assembly of Lolium multiflorum.</title>
        <authorList>
            <person name="Chen Y."/>
            <person name="Copetti D."/>
            <person name="Kolliker R."/>
            <person name="Studer B."/>
        </authorList>
    </citation>
    <scope>NUCLEOTIDE SEQUENCE</scope>
    <source>
        <strain evidence="7">02402/16</strain>
        <tissue evidence="7">Leaf</tissue>
    </source>
</reference>
<dbReference type="Proteomes" id="UP001231189">
    <property type="component" value="Unassembled WGS sequence"/>
</dbReference>
<dbReference type="GO" id="GO:0006952">
    <property type="term" value="P:defense response"/>
    <property type="evidence" value="ECO:0007669"/>
    <property type="project" value="UniProtKB-KW"/>
</dbReference>
<dbReference type="InterPro" id="IPR046350">
    <property type="entry name" value="Cystatin_sf"/>
</dbReference>
<evidence type="ECO:0000256" key="3">
    <source>
        <dbReference type="ARBA" id="ARBA00022704"/>
    </source>
</evidence>
<evidence type="ECO:0000256" key="1">
    <source>
        <dbReference type="ARBA" id="ARBA00007233"/>
    </source>
</evidence>
<dbReference type="AlphaFoldDB" id="A0AAD8R0H2"/>
<keyword evidence="2" id="KW-0646">Protease inhibitor</keyword>
<feature type="domain" description="Cystatin" evidence="6">
    <location>
        <begin position="26"/>
        <end position="116"/>
    </location>
</feature>
<keyword evidence="4" id="KW-0611">Plant defense</keyword>
<dbReference type="PANTHER" id="PTHR47116">
    <property type="entry name" value="PHLOEM FILAMENT PROTEIN"/>
    <property type="match status" value="1"/>
</dbReference>
<dbReference type="EMBL" id="JAUUTY010000007">
    <property type="protein sequence ID" value="KAK1611199.1"/>
    <property type="molecule type" value="Genomic_DNA"/>
</dbReference>
<comment type="caution">
    <text evidence="7">The sequence shown here is derived from an EMBL/GenBank/DDBJ whole genome shotgun (WGS) entry which is preliminary data.</text>
</comment>
<protein>
    <recommendedName>
        <fullName evidence="6">Cystatin domain-containing protein</fullName>
    </recommendedName>
</protein>
<keyword evidence="3" id="KW-0789">Thiol protease inhibitor</keyword>
<sequence length="117" mass="13252">MRTHNILFVTIAVLVCIIAAPTIEGKLLNGWEQIPDLNDPDVQEIARWAVAEHAKQANDGLQLKRVVSGMQQIVSGMRYKFRLDAVNSDGKEGMYRADAFYQAWTNTRRLDYFAPAQ</sequence>
<dbReference type="Gene3D" id="3.10.450.10">
    <property type="match status" value="1"/>
</dbReference>
<evidence type="ECO:0000256" key="4">
    <source>
        <dbReference type="ARBA" id="ARBA00022821"/>
    </source>
</evidence>
<evidence type="ECO:0000256" key="5">
    <source>
        <dbReference type="SAM" id="SignalP"/>
    </source>
</evidence>
<evidence type="ECO:0000313" key="7">
    <source>
        <dbReference type="EMBL" id="KAK1611199.1"/>
    </source>
</evidence>
<dbReference type="CDD" id="cd00042">
    <property type="entry name" value="CY"/>
    <property type="match status" value="1"/>
</dbReference>
<feature type="chain" id="PRO_5042044284" description="Cystatin domain-containing protein" evidence="5">
    <location>
        <begin position="26"/>
        <end position="117"/>
    </location>
</feature>
<proteinExistence type="inferred from homology"/>
<dbReference type="GO" id="GO:0004869">
    <property type="term" value="F:cysteine-type endopeptidase inhibitor activity"/>
    <property type="evidence" value="ECO:0007669"/>
    <property type="project" value="UniProtKB-KW"/>
</dbReference>
<comment type="similarity">
    <text evidence="1">Belongs to the cystatin family. Phytocystatin subfamily.</text>
</comment>
<dbReference type="SMART" id="SM00043">
    <property type="entry name" value="CY"/>
    <property type="match status" value="1"/>
</dbReference>
<feature type="signal peptide" evidence="5">
    <location>
        <begin position="1"/>
        <end position="25"/>
    </location>
</feature>
<evidence type="ECO:0000313" key="8">
    <source>
        <dbReference type="Proteomes" id="UP001231189"/>
    </source>
</evidence>
<name>A0AAD8R0H2_LOLMU</name>
<evidence type="ECO:0000256" key="2">
    <source>
        <dbReference type="ARBA" id="ARBA00022690"/>
    </source>
</evidence>
<dbReference type="Pfam" id="PF16845">
    <property type="entry name" value="SQAPI"/>
    <property type="match status" value="1"/>
</dbReference>
<gene>
    <name evidence="7" type="ORF">QYE76_034872</name>
</gene>
<dbReference type="SUPFAM" id="SSF54403">
    <property type="entry name" value="Cystatin/monellin"/>
    <property type="match status" value="1"/>
</dbReference>
<evidence type="ECO:0000259" key="6">
    <source>
        <dbReference type="SMART" id="SM00043"/>
    </source>
</evidence>
<organism evidence="7 8">
    <name type="scientific">Lolium multiflorum</name>
    <name type="common">Italian ryegrass</name>
    <name type="synonym">Lolium perenne subsp. multiflorum</name>
    <dbReference type="NCBI Taxonomy" id="4521"/>
    <lineage>
        <taxon>Eukaryota</taxon>
        <taxon>Viridiplantae</taxon>
        <taxon>Streptophyta</taxon>
        <taxon>Embryophyta</taxon>
        <taxon>Tracheophyta</taxon>
        <taxon>Spermatophyta</taxon>
        <taxon>Magnoliopsida</taxon>
        <taxon>Liliopsida</taxon>
        <taxon>Poales</taxon>
        <taxon>Poaceae</taxon>
        <taxon>BOP clade</taxon>
        <taxon>Pooideae</taxon>
        <taxon>Poodae</taxon>
        <taxon>Poeae</taxon>
        <taxon>Poeae Chloroplast Group 2 (Poeae type)</taxon>
        <taxon>Loliodinae</taxon>
        <taxon>Loliinae</taxon>
        <taxon>Lolium</taxon>
    </lineage>
</organism>
<dbReference type="InterPro" id="IPR027214">
    <property type="entry name" value="Cystatin"/>
</dbReference>
<keyword evidence="8" id="KW-1185">Reference proteome</keyword>
<accession>A0AAD8R0H2</accession>